<dbReference type="SUPFAM" id="SSF109640">
    <property type="entry name" value="KRAB domain (Kruppel-associated box)"/>
    <property type="match status" value="1"/>
</dbReference>
<feature type="domain" description="C2H2-type" evidence="17">
    <location>
        <begin position="646"/>
        <end position="673"/>
    </location>
</feature>
<evidence type="ECO:0000256" key="13">
    <source>
        <dbReference type="ARBA" id="ARBA00059947"/>
    </source>
</evidence>
<dbReference type="SUPFAM" id="SSF57667">
    <property type="entry name" value="beta-beta-alpha zinc fingers"/>
    <property type="match status" value="11"/>
</dbReference>
<dbReference type="GO" id="GO:0005654">
    <property type="term" value="C:nucleoplasm"/>
    <property type="evidence" value="ECO:0007669"/>
    <property type="project" value="Ensembl"/>
</dbReference>
<dbReference type="GO" id="GO:0045892">
    <property type="term" value="P:negative regulation of DNA-templated transcription"/>
    <property type="evidence" value="ECO:0007669"/>
    <property type="project" value="Ensembl"/>
</dbReference>
<feature type="domain" description="C2H2-type" evidence="17">
    <location>
        <begin position="534"/>
        <end position="561"/>
    </location>
</feature>
<sequence>MTGTECEVDFLGTIATLFLALSLLSVSPWFPLLPSHLSLVFASPCFSRPVSWSPSVSSRSVTVSRRGPRVPGPHPWVTLSPRRRPRDRGGFRMGSLPGAVLCQGGSVAARGAQKAPGPTGTGRGGRTPPPRPRRDKPRAPTASAPPTEQTPSGHRPPPTTYPASLDSRDLLTDEALELIPDSGAALEGTAPDAPLLLPLSLGFCGARLPVAVPTLSLSLFLLSPCSPAPPFPLPSAPSSGLRPPPSLADPGSPRLTQTSACCGLHGGFPGPSSEDRPPGRRRSSSPQGAVWGGAAPAIAGRRVPACTAPGRRCVVGQPRLCLGVGLGRSGGEAVPGGAGSCGTAMAEPASVTVTFDDVALYFSEQEWEILEKWQKQMYKQEMKTNYQTLDSLGYAFSKPDLITWMEQGRMLFISEQGCLDKTRRTTSPPTDEQLDMKDTGKLPCFDHEGTLRTKEEDCRLNGPQKQDLGAALPGKERKILSARRDTFQSPSLQETEIPNKKVSITASDPDKKDLRHKPRETPGRLEIPTGPRCYSCYVCRKVFQVRRDLLKHKRSHSKSQLRRYPKYRNTSRGKSELRRTQRLLCQKKRFQCSECEKSYFLKGSLVTHQVVHTGQRPYPCPECDKTFRYRANLKKHLCLHRGERPFCCGECGRAFVQQCELTEHLRLHSGEKPFQCPQCDRCFRLKRGMKVHLSQHSGKRPFHCPECGRSFSRKAALKTHQRTHSEEKPFSCDECGRKFIYKIKLDEHIRVHTGEKPFSCPECNKSFRLKRSLKAHGLQHSGKRPFQCPECSRGFFWRNAMRAHQRLHSEQKPFPCAECGKRFTRPSKLACHTRVHDRQKEFPCGECKKTFSQQSRLTQHLKVHTTEKPFSCVECGRSFRRRAHLTEHTRLHSGEEPFQCPECDKSFSWKASMKFHQRMHRDEKPFACSECGKTYTHQSQLTEHLRLHSGEKPYQCPECQKTFRLKGNLKSHLLQHSGQKPFSCVMCGKSFTQQYRLTEHIRVHSGEKPFQCPECDKSYCIRGSLKVHLYTHSGERPFQCPECGKGFLQKRSLKAHLCLHSGERPFSCDECGRSFTYVGALKTHIAVHAKEKPSSL</sequence>
<feature type="domain" description="C2H2-type" evidence="17">
    <location>
        <begin position="870"/>
        <end position="897"/>
    </location>
</feature>
<feature type="domain" description="KRAB-related" evidence="19">
    <location>
        <begin position="350"/>
        <end position="414"/>
    </location>
</feature>
<keyword evidence="9" id="KW-0805">Transcription regulation</keyword>
<dbReference type="GO" id="GO:0008270">
    <property type="term" value="F:zinc ion binding"/>
    <property type="evidence" value="ECO:0007669"/>
    <property type="project" value="UniProtKB-KW"/>
</dbReference>
<evidence type="ECO:0000256" key="16">
    <source>
        <dbReference type="SAM" id="MobiDB-lite"/>
    </source>
</evidence>
<feature type="region of interest" description="Disordered" evidence="16">
    <location>
        <begin position="53"/>
        <end position="165"/>
    </location>
</feature>
<evidence type="ECO:0000256" key="14">
    <source>
        <dbReference type="ARBA" id="ARBA00067816"/>
    </source>
</evidence>
<dbReference type="RefSeq" id="XP_031520908.1">
    <property type="nucleotide sequence ID" value="XM_031665048.1"/>
</dbReference>
<dbReference type="GO" id="GO:0003677">
    <property type="term" value="F:DNA binding"/>
    <property type="evidence" value="ECO:0007669"/>
    <property type="project" value="UniProtKB-KW"/>
</dbReference>
<feature type="region of interest" description="Disordered" evidence="16">
    <location>
        <begin position="422"/>
        <end position="441"/>
    </location>
</feature>
<evidence type="ECO:0000313" key="21">
    <source>
        <dbReference type="Proteomes" id="UP000028761"/>
    </source>
</evidence>
<feature type="domain" description="C2H2-type" evidence="17">
    <location>
        <begin position="674"/>
        <end position="701"/>
    </location>
</feature>
<dbReference type="STRING" id="9555.ENSPANP00000001889"/>
<dbReference type="CTD" id="155054"/>
<protein>
    <recommendedName>
        <fullName evidence="14">Zinc finger protein 425</fullName>
    </recommendedName>
</protein>
<feature type="region of interest" description="Disordered" evidence="16">
    <location>
        <begin position="483"/>
        <end position="524"/>
    </location>
</feature>
<feature type="domain" description="C2H2-type" evidence="17">
    <location>
        <begin position="1038"/>
        <end position="1065"/>
    </location>
</feature>
<comment type="subcellular location">
    <subcellularLocation>
        <location evidence="2">Cytoplasm</location>
    </subcellularLocation>
    <subcellularLocation>
        <location evidence="1">Nucleus</location>
    </subcellularLocation>
</comment>
<dbReference type="SMART" id="SM00349">
    <property type="entry name" value="KRAB"/>
    <property type="match status" value="1"/>
</dbReference>
<reference evidence="20 21" key="1">
    <citation type="submission" date="2012-03" db="EMBL/GenBank/DDBJ databases">
        <title>Whole Genome Assembly of Papio anubis.</title>
        <authorList>
            <person name="Liu Y.L."/>
            <person name="Abraham K.A."/>
            <person name="Akbar H.A."/>
            <person name="Ali S.A."/>
            <person name="Anosike U.A."/>
            <person name="Aqrawi P.A."/>
            <person name="Arias F.A."/>
            <person name="Attaway T.A."/>
            <person name="Awwad R.A."/>
            <person name="Babu C.B."/>
            <person name="Bandaranaike D.B."/>
            <person name="Battles P.B."/>
            <person name="Bell A.B."/>
            <person name="Beltran B.B."/>
            <person name="Berhane-Mersha D.B."/>
            <person name="Bess C.B."/>
            <person name="Bickham C.B."/>
            <person name="Bolden T.B."/>
            <person name="Carter K.C."/>
            <person name="Chau D.C."/>
            <person name="Chavez A.C."/>
            <person name="Clerc-Blankenburg K.C."/>
            <person name="Coyle M.C."/>
            <person name="Dao M.D."/>
            <person name="Davila M.L.D."/>
            <person name="Davy-Carroll L.D."/>
            <person name="Denson S.D."/>
            <person name="Dinh H.D."/>
            <person name="Fernandez S.F."/>
            <person name="Fernando P.F."/>
            <person name="Forbes L.F."/>
            <person name="Francis C.F."/>
            <person name="Francisco L.F."/>
            <person name="Fu Q.F."/>
            <person name="Garcia-Iii R.G."/>
            <person name="Garrett T.G."/>
            <person name="Gross S.G."/>
            <person name="Gubbala S.G."/>
            <person name="Hirani K.H."/>
            <person name="Hogues M.H."/>
            <person name="Hollins B.H."/>
            <person name="Jackson L.J."/>
            <person name="Javaid M.J."/>
            <person name="Jhangiani S.J."/>
            <person name="Johnson A.J."/>
            <person name="Johnson B.J."/>
            <person name="Jones J.J."/>
            <person name="Joshi V.J."/>
            <person name="Kalu J.K."/>
            <person name="Khan N.K."/>
            <person name="Korchina V.K."/>
            <person name="Kovar C.K."/>
            <person name="Lago L.L."/>
            <person name="Lara F.L."/>
            <person name="Le T.-K.L."/>
            <person name="Lee S.L."/>
            <person name="Legall-Iii F.L."/>
            <person name="Lemon S.L."/>
            <person name="Liu J.L."/>
            <person name="Liu Y.-S.L."/>
            <person name="Liyanage D.L."/>
            <person name="Lopez J.L."/>
            <person name="Lorensuhewa L.L."/>
            <person name="Mata R.M."/>
            <person name="Mathew T.M."/>
            <person name="Mercado C.M."/>
            <person name="Mercado I.M."/>
            <person name="Morales K.M."/>
            <person name="Morgan M.M."/>
            <person name="Munidasa M.M."/>
            <person name="Ngo D.N."/>
            <person name="Nguyen L.N."/>
            <person name="Nguyen T.N."/>
            <person name="Nguyen N.N."/>
            <person name="Obregon M.O."/>
            <person name="Okwuonu G.O."/>
            <person name="Ongeri F.O."/>
            <person name="Onwere C.O."/>
            <person name="Osifeso I.O."/>
            <person name="Parra A.P."/>
            <person name="Patil S.P."/>
            <person name="Perez A.P."/>
            <person name="Perez Y.P."/>
            <person name="Pham C.P."/>
            <person name="Pu L.-L.P."/>
            <person name="Puazo M.P."/>
            <person name="Quiroz J.Q."/>
            <person name="Rouhana J.R."/>
            <person name="Ruiz M.R."/>
            <person name="Ruiz S.-J.R."/>
            <person name="Saada N.S."/>
            <person name="Santibanez J.S."/>
            <person name="Scheel M.S."/>
            <person name="Schneider B.S."/>
            <person name="Simmons D.S."/>
            <person name="Sisson I.S."/>
            <person name="Tang L.-Y.T."/>
            <person name="Thornton R.T."/>
            <person name="Tisius J.T."/>
            <person name="Toledanes G.T."/>
            <person name="Trejos Z.T."/>
            <person name="Usmani K.U."/>
            <person name="Varghese R.V."/>
            <person name="Vattathil S.V."/>
            <person name="Vee V.V."/>
            <person name="Walker D.W."/>
            <person name="Weissenberger G.W."/>
            <person name="White C.W."/>
            <person name="Williams A.W."/>
            <person name="Woodworth J.W."/>
            <person name="Wright R.W."/>
            <person name="Zhu Y.Z."/>
            <person name="Han Y.H."/>
            <person name="Newsham I.N."/>
            <person name="Nazareth L.N."/>
            <person name="Worley K.W."/>
            <person name="Muzny D.M."/>
            <person name="Rogers J.R."/>
            <person name="Gibbs R.G."/>
        </authorList>
    </citation>
    <scope>NUCLEOTIDE SEQUENCE [LARGE SCALE GENOMIC DNA]</scope>
</reference>
<dbReference type="FunFam" id="3.30.160.60:FF:001870">
    <property type="entry name" value="Zinc finger protein 425"/>
    <property type="match status" value="1"/>
</dbReference>
<dbReference type="GO" id="GO:0005737">
    <property type="term" value="C:cytoplasm"/>
    <property type="evidence" value="ECO:0007669"/>
    <property type="project" value="UniProtKB-SubCell"/>
</dbReference>
<dbReference type="KEGG" id="panu:101003950"/>
<evidence type="ECO:0000259" key="19">
    <source>
        <dbReference type="PROSITE" id="PS50806"/>
    </source>
</evidence>
<reference evidence="20" key="2">
    <citation type="submission" date="2025-08" db="UniProtKB">
        <authorList>
            <consortium name="Ensembl"/>
        </authorList>
    </citation>
    <scope>IDENTIFICATION</scope>
</reference>
<dbReference type="PANTHER" id="PTHR16515:SF50">
    <property type="entry name" value="GASTRULA ZINC FINGER PROTEIN XLCGF57.1-LIKE"/>
    <property type="match status" value="1"/>
</dbReference>
<evidence type="ECO:0000256" key="7">
    <source>
        <dbReference type="ARBA" id="ARBA00022771"/>
    </source>
</evidence>
<dbReference type="Bgee" id="ENSPANG00000021720">
    <property type="expression patterns" value="Expressed in putamen and 57 other cell types or tissues"/>
</dbReference>
<dbReference type="FunFam" id="3.30.160.60:FF:001908">
    <property type="entry name" value="Zinc finger protein 425"/>
    <property type="match status" value="1"/>
</dbReference>
<reference evidence="20" key="3">
    <citation type="submission" date="2025-09" db="UniProtKB">
        <authorList>
            <consortium name="Ensembl"/>
        </authorList>
    </citation>
    <scope>IDENTIFICATION</scope>
</reference>
<keyword evidence="12" id="KW-0539">Nucleus</keyword>
<feature type="compositionally biased region" description="Low complexity" evidence="16">
    <location>
        <begin position="53"/>
        <end position="65"/>
    </location>
</feature>
<comment type="similarity">
    <text evidence="3">Belongs to the krueppel C2H2-type zinc-finger protein family.</text>
</comment>
<keyword evidence="6" id="KW-0677">Repeat</keyword>
<dbReference type="PANTHER" id="PTHR16515">
    <property type="entry name" value="PR DOMAIN ZINC FINGER PROTEIN"/>
    <property type="match status" value="1"/>
</dbReference>
<dbReference type="PROSITE" id="PS50157">
    <property type="entry name" value="ZINC_FINGER_C2H2_2"/>
    <property type="match status" value="19"/>
</dbReference>
<dbReference type="FunFam" id="3.30.160.60:FF:001785">
    <property type="entry name" value="Zinc finger protein 425"/>
    <property type="match status" value="1"/>
</dbReference>
<evidence type="ECO:0000313" key="20">
    <source>
        <dbReference type="Ensembl" id="ENSPANP00000001889.3"/>
    </source>
</evidence>
<dbReference type="FunFam" id="3.30.160.60:FF:001552">
    <property type="entry name" value="Zinc finger protein 425"/>
    <property type="match status" value="1"/>
</dbReference>
<feature type="domain" description="C2H2-type" evidence="17">
    <location>
        <begin position="1066"/>
        <end position="1093"/>
    </location>
</feature>
<feature type="domain" description="C2H2-type" evidence="17">
    <location>
        <begin position="842"/>
        <end position="869"/>
    </location>
</feature>
<dbReference type="InterPro" id="IPR013087">
    <property type="entry name" value="Znf_C2H2_type"/>
</dbReference>
<evidence type="ECO:0000256" key="3">
    <source>
        <dbReference type="ARBA" id="ARBA00006991"/>
    </source>
</evidence>
<keyword evidence="8" id="KW-0862">Zinc</keyword>
<feature type="domain" description="C2H2-type" evidence="17">
    <location>
        <begin position="730"/>
        <end position="757"/>
    </location>
</feature>
<dbReference type="Gene3D" id="3.30.160.60">
    <property type="entry name" value="Classic Zinc Finger"/>
    <property type="match status" value="18"/>
</dbReference>
<dbReference type="FunFam" id="3.30.160.60:FF:001276">
    <property type="entry name" value="zinc finger protein 425"/>
    <property type="match status" value="2"/>
</dbReference>
<feature type="domain" description="C2H2-type" evidence="17">
    <location>
        <begin position="702"/>
        <end position="729"/>
    </location>
</feature>
<evidence type="ECO:0000256" key="11">
    <source>
        <dbReference type="ARBA" id="ARBA00023163"/>
    </source>
</evidence>
<dbReference type="Proteomes" id="UP000028761">
    <property type="component" value="Chromosome 4"/>
</dbReference>
<keyword evidence="10" id="KW-0238">DNA-binding</keyword>
<evidence type="ECO:0000256" key="10">
    <source>
        <dbReference type="ARBA" id="ARBA00023125"/>
    </source>
</evidence>
<dbReference type="OMA" id="THMAVHA"/>
<evidence type="ECO:0000256" key="15">
    <source>
        <dbReference type="PROSITE-ProRule" id="PRU00042"/>
    </source>
</evidence>
<feature type="domain" description="C2H2-type" evidence="17">
    <location>
        <begin position="786"/>
        <end position="813"/>
    </location>
</feature>
<dbReference type="InterPro" id="IPR001909">
    <property type="entry name" value="KRAB"/>
</dbReference>
<comment type="function">
    <text evidence="13">Acts as a transcriptional repressor.</text>
</comment>
<feature type="domain" description="C2H2-type" evidence="17">
    <location>
        <begin position="898"/>
        <end position="925"/>
    </location>
</feature>
<keyword evidence="5" id="KW-0479">Metal-binding</keyword>
<dbReference type="Gene3D" id="6.10.140.140">
    <property type="match status" value="1"/>
</dbReference>
<proteinExistence type="inferred from homology"/>
<dbReference type="Ensembl" id="ENSPANT00000028984.3">
    <property type="protein sequence ID" value="ENSPANP00000001889.3"/>
    <property type="gene ID" value="ENSPANG00000021720.3"/>
</dbReference>
<feature type="domain" description="C2H2-type" evidence="17">
    <location>
        <begin position="926"/>
        <end position="953"/>
    </location>
</feature>
<evidence type="ECO:0000259" key="17">
    <source>
        <dbReference type="PROSITE" id="PS50157"/>
    </source>
</evidence>
<evidence type="ECO:0000256" key="2">
    <source>
        <dbReference type="ARBA" id="ARBA00004496"/>
    </source>
</evidence>
<evidence type="ECO:0000256" key="8">
    <source>
        <dbReference type="ARBA" id="ARBA00022833"/>
    </source>
</evidence>
<dbReference type="Pfam" id="PF01352">
    <property type="entry name" value="KRAB"/>
    <property type="match status" value="1"/>
</dbReference>
<evidence type="ECO:0000256" key="4">
    <source>
        <dbReference type="ARBA" id="ARBA00022490"/>
    </source>
</evidence>
<evidence type="ECO:0000256" key="12">
    <source>
        <dbReference type="ARBA" id="ARBA00023242"/>
    </source>
</evidence>
<dbReference type="PROSITE" id="PS50805">
    <property type="entry name" value="KRAB"/>
    <property type="match status" value="1"/>
</dbReference>
<dbReference type="InterPro" id="IPR050331">
    <property type="entry name" value="Zinc_finger"/>
</dbReference>
<feature type="domain" description="C2H2-type" evidence="17">
    <location>
        <begin position="982"/>
        <end position="1009"/>
    </location>
</feature>
<dbReference type="SMART" id="SM00355">
    <property type="entry name" value="ZnF_C2H2"/>
    <property type="match status" value="19"/>
</dbReference>
<dbReference type="GeneTree" id="ENSGT00940000163692"/>
<feature type="domain" description="C2H2-type" evidence="17">
    <location>
        <begin position="954"/>
        <end position="981"/>
    </location>
</feature>
<accession>A0A096MQ67</accession>
<dbReference type="Pfam" id="PF00096">
    <property type="entry name" value="zf-C2H2"/>
    <property type="match status" value="14"/>
</dbReference>
<dbReference type="GeneID" id="101003950"/>
<dbReference type="InterPro" id="IPR036051">
    <property type="entry name" value="KRAB_dom_sf"/>
</dbReference>
<feature type="domain" description="C2H2-type" evidence="17">
    <location>
        <begin position="618"/>
        <end position="645"/>
    </location>
</feature>
<dbReference type="FunFam" id="3.30.160.60:FF:000189">
    <property type="entry name" value="zinc finger protein 133 isoform X1"/>
    <property type="match status" value="2"/>
</dbReference>
<evidence type="ECO:0000256" key="1">
    <source>
        <dbReference type="ARBA" id="ARBA00004123"/>
    </source>
</evidence>
<dbReference type="FunFam" id="3.30.160.60:FF:001815">
    <property type="entry name" value="Zinc finger protein 425"/>
    <property type="match status" value="1"/>
</dbReference>
<dbReference type="AlphaFoldDB" id="A0A096MQ67"/>
<keyword evidence="7 15" id="KW-0863">Zinc-finger</keyword>
<evidence type="ECO:0000256" key="5">
    <source>
        <dbReference type="ARBA" id="ARBA00022723"/>
    </source>
</evidence>
<evidence type="ECO:0000259" key="18">
    <source>
        <dbReference type="PROSITE" id="PS50805"/>
    </source>
</evidence>
<feature type="compositionally biased region" description="Polar residues" evidence="16">
    <location>
        <begin position="487"/>
        <end position="506"/>
    </location>
</feature>
<feature type="domain" description="C2H2-type" evidence="17">
    <location>
        <begin position="590"/>
        <end position="617"/>
    </location>
</feature>
<dbReference type="PROSITE" id="PS00028">
    <property type="entry name" value="ZINC_FINGER_C2H2_1"/>
    <property type="match status" value="19"/>
</dbReference>
<dbReference type="FunFam" id="3.30.160.60:FF:000151">
    <property type="entry name" value="Zinc finger and SCAN domain-containing 21"/>
    <property type="match status" value="4"/>
</dbReference>
<dbReference type="InterPro" id="IPR036236">
    <property type="entry name" value="Znf_C2H2_sf"/>
</dbReference>
<feature type="domain" description="C2H2-type" evidence="17">
    <location>
        <begin position="814"/>
        <end position="841"/>
    </location>
</feature>
<keyword evidence="4" id="KW-0963">Cytoplasm</keyword>
<dbReference type="eggNOG" id="KOG1721">
    <property type="taxonomic scope" value="Eukaryota"/>
</dbReference>
<evidence type="ECO:0000256" key="9">
    <source>
        <dbReference type="ARBA" id="ARBA00023015"/>
    </source>
</evidence>
<feature type="domain" description="KRAB" evidence="18">
    <location>
        <begin position="353"/>
        <end position="424"/>
    </location>
</feature>
<feature type="compositionally biased region" description="Basic and acidic residues" evidence="16">
    <location>
        <begin position="508"/>
        <end position="523"/>
    </location>
</feature>
<keyword evidence="11" id="KW-0804">Transcription</keyword>
<dbReference type="FunFam" id="3.30.160.60:FF:001909">
    <property type="entry name" value="Zinc finger protein 425"/>
    <property type="match status" value="1"/>
</dbReference>
<dbReference type="FunFam" id="3.30.160.60:FF:001064">
    <property type="entry name" value="Zinc finger protein 425"/>
    <property type="match status" value="1"/>
</dbReference>
<feature type="region of interest" description="Disordered" evidence="16">
    <location>
        <begin position="234"/>
        <end position="254"/>
    </location>
</feature>
<feature type="domain" description="C2H2-type" evidence="17">
    <location>
        <begin position="1010"/>
        <end position="1037"/>
    </location>
</feature>
<dbReference type="InterPro" id="IPR003655">
    <property type="entry name" value="aKRAB"/>
</dbReference>
<feature type="domain" description="C2H2-type" evidence="17">
    <location>
        <begin position="758"/>
        <end position="785"/>
    </location>
</feature>
<name>A0A096MQ67_PAPAN</name>
<dbReference type="FunFam" id="3.30.160.60:FF:001744">
    <property type="entry name" value="Zinc finger protein 425"/>
    <property type="match status" value="1"/>
</dbReference>
<keyword evidence="21" id="KW-1185">Reference proteome</keyword>
<feature type="region of interest" description="Disordered" evidence="16">
    <location>
        <begin position="266"/>
        <end position="291"/>
    </location>
</feature>
<dbReference type="HOGENOM" id="CLU_002678_46_1_1"/>
<gene>
    <name evidence="20" type="primary">ZNF425</name>
</gene>
<dbReference type="FunFam" id="3.30.160.60:FF:001596">
    <property type="entry name" value="Zinc finger protein 1048"/>
    <property type="match status" value="1"/>
</dbReference>
<evidence type="ECO:0000256" key="6">
    <source>
        <dbReference type="ARBA" id="ARBA00022737"/>
    </source>
</evidence>
<dbReference type="CDD" id="cd07765">
    <property type="entry name" value="KRAB_A-box"/>
    <property type="match status" value="1"/>
</dbReference>
<organism evidence="20 21">
    <name type="scientific">Papio anubis</name>
    <name type="common">Olive baboon</name>
    <dbReference type="NCBI Taxonomy" id="9555"/>
    <lineage>
        <taxon>Eukaryota</taxon>
        <taxon>Metazoa</taxon>
        <taxon>Chordata</taxon>
        <taxon>Craniata</taxon>
        <taxon>Vertebrata</taxon>
        <taxon>Euteleostomi</taxon>
        <taxon>Mammalia</taxon>
        <taxon>Eutheria</taxon>
        <taxon>Euarchontoglires</taxon>
        <taxon>Primates</taxon>
        <taxon>Haplorrhini</taxon>
        <taxon>Catarrhini</taxon>
        <taxon>Cercopithecidae</taxon>
        <taxon>Cercopithecinae</taxon>
        <taxon>Papio</taxon>
    </lineage>
</organism>
<dbReference type="FunFam" id="3.30.160.60:FF:000562">
    <property type="entry name" value="Zinc finger protein 786"/>
    <property type="match status" value="1"/>
</dbReference>
<dbReference type="PROSITE" id="PS50806">
    <property type="entry name" value="KRAB_RELATED"/>
    <property type="match status" value="1"/>
</dbReference>